<dbReference type="PANTHER" id="PTHR38463">
    <property type="entry name" value="STRESS RESPONSE PROTEIN YSNF"/>
    <property type="match status" value="1"/>
</dbReference>
<evidence type="ECO:0000313" key="4">
    <source>
        <dbReference type="EMBL" id="VFB02020.1"/>
    </source>
</evidence>
<feature type="domain" description="DUF2382" evidence="3">
    <location>
        <begin position="144"/>
        <end position="251"/>
    </location>
</feature>
<evidence type="ECO:0000259" key="3">
    <source>
        <dbReference type="Pfam" id="PF09557"/>
    </source>
</evidence>
<organism evidence="4 5">
    <name type="scientific">Nocardia cyriacigeorgica</name>
    <dbReference type="NCBI Taxonomy" id="135487"/>
    <lineage>
        <taxon>Bacteria</taxon>
        <taxon>Bacillati</taxon>
        <taxon>Actinomycetota</taxon>
        <taxon>Actinomycetes</taxon>
        <taxon>Mycobacteriales</taxon>
        <taxon>Nocardiaceae</taxon>
        <taxon>Nocardia</taxon>
    </lineage>
</organism>
<gene>
    <name evidence="4" type="ORF">NCTC10797_05850</name>
</gene>
<dbReference type="InterPro" id="IPR019060">
    <property type="entry name" value="DUF2382"/>
</dbReference>
<feature type="domain" description="PRC-barrel" evidence="2">
    <location>
        <begin position="6"/>
        <end position="73"/>
    </location>
</feature>
<evidence type="ECO:0000259" key="2">
    <source>
        <dbReference type="Pfam" id="PF05239"/>
    </source>
</evidence>
<reference evidence="4 5" key="1">
    <citation type="submission" date="2019-02" db="EMBL/GenBank/DDBJ databases">
        <authorList>
            <consortium name="Pathogen Informatics"/>
        </authorList>
    </citation>
    <scope>NUCLEOTIDE SEQUENCE [LARGE SCALE GENOMIC DNA]</scope>
    <source>
        <strain evidence="4 5">3012STDY6756504</strain>
    </source>
</reference>
<dbReference type="InterPro" id="IPR011033">
    <property type="entry name" value="PRC_barrel-like_sf"/>
</dbReference>
<dbReference type="InterPro" id="IPR052967">
    <property type="entry name" value="Stress_Response_Assoc"/>
</dbReference>
<sequence length="263" mass="28834">MAQQVEDLIGDVVYDPGGDKIGKVKRVYVDNSSGQPTWAAVSTGLFRDDSLVPLAGARVREDSDEVQVSVGKEAVKSAPHLERDGLITPEAESELFVHYGIDPGHAGWEEYGRHAAPAGGAAGMAGTEQGITGRTGRTDSDDAMVRSEERLDVDTEQQVTGKARLRKYVVTEEQSITVPTTHEEVRIEREPITDPSAVSGDIGDDEREVTLHEDRVTAHKESVPVEQVRLAVDEVPDEQTVSDTVRKERIETEGVDPEERRRR</sequence>
<dbReference type="InterPro" id="IPR027275">
    <property type="entry name" value="PRC-brl_dom"/>
</dbReference>
<dbReference type="RefSeq" id="WP_130919317.1">
    <property type="nucleotide sequence ID" value="NZ_JADLPI010000004.1"/>
</dbReference>
<evidence type="ECO:0000313" key="5">
    <source>
        <dbReference type="Proteomes" id="UP000290439"/>
    </source>
</evidence>
<dbReference type="PANTHER" id="PTHR38463:SF1">
    <property type="entry name" value="STRESS RESPONSE PROTEIN YSNF"/>
    <property type="match status" value="1"/>
</dbReference>
<feature type="region of interest" description="Disordered" evidence="1">
    <location>
        <begin position="119"/>
        <end position="142"/>
    </location>
</feature>
<dbReference type="EMBL" id="LR215973">
    <property type="protein sequence ID" value="VFB02020.1"/>
    <property type="molecule type" value="Genomic_DNA"/>
</dbReference>
<dbReference type="SUPFAM" id="SSF50346">
    <property type="entry name" value="PRC-barrel domain"/>
    <property type="match status" value="1"/>
</dbReference>
<dbReference type="Proteomes" id="UP000290439">
    <property type="component" value="Chromosome"/>
</dbReference>
<feature type="region of interest" description="Disordered" evidence="1">
    <location>
        <begin position="233"/>
        <end position="263"/>
    </location>
</feature>
<dbReference type="GO" id="GO:0030077">
    <property type="term" value="C:plasma membrane light-harvesting complex"/>
    <property type="evidence" value="ECO:0007669"/>
    <property type="project" value="InterPro"/>
</dbReference>
<dbReference type="Gene3D" id="3.90.50.10">
    <property type="entry name" value="Photosynthetic Reaction Center, subunit H, domain 2"/>
    <property type="match status" value="1"/>
</dbReference>
<dbReference type="Pfam" id="PF05239">
    <property type="entry name" value="PRC"/>
    <property type="match status" value="1"/>
</dbReference>
<dbReference type="GO" id="GO:0019684">
    <property type="term" value="P:photosynthesis, light reaction"/>
    <property type="evidence" value="ECO:0007669"/>
    <property type="project" value="InterPro"/>
</dbReference>
<dbReference type="NCBIfam" id="TIGR02271">
    <property type="entry name" value="YsnF/AvaK domain"/>
    <property type="match status" value="1"/>
</dbReference>
<name>A0A4U8WA27_9NOCA</name>
<protein>
    <submittedName>
        <fullName evidence="4">Uncharacterized protein conserved in bacteria</fullName>
    </submittedName>
</protein>
<feature type="compositionally biased region" description="Basic and acidic residues" evidence="1">
    <location>
        <begin position="244"/>
        <end position="263"/>
    </location>
</feature>
<feature type="compositionally biased region" description="Low complexity" evidence="1">
    <location>
        <begin position="119"/>
        <end position="130"/>
    </location>
</feature>
<accession>A0A4U8WA27</accession>
<proteinExistence type="predicted"/>
<dbReference type="InterPro" id="IPR014747">
    <property type="entry name" value="Bac_photo_RC_H_C"/>
</dbReference>
<dbReference type="AlphaFoldDB" id="A0A4U8WA27"/>
<evidence type="ECO:0000256" key="1">
    <source>
        <dbReference type="SAM" id="MobiDB-lite"/>
    </source>
</evidence>
<dbReference type="Pfam" id="PF09557">
    <property type="entry name" value="DUF2382"/>
    <property type="match status" value="1"/>
</dbReference>